<dbReference type="InterPro" id="IPR041679">
    <property type="entry name" value="DNA2/NAM7-like_C"/>
</dbReference>
<dbReference type="Proteomes" id="UP000019146">
    <property type="component" value="Chromosome 2"/>
</dbReference>
<feature type="domain" description="DNA2/NAM7 helicase-like C-terminal" evidence="7">
    <location>
        <begin position="927"/>
        <end position="1026"/>
    </location>
</feature>
<dbReference type="GO" id="GO:0016787">
    <property type="term" value="F:hydrolase activity"/>
    <property type="evidence" value="ECO:0007669"/>
    <property type="project" value="UniProtKB-KW"/>
</dbReference>
<evidence type="ECO:0000256" key="1">
    <source>
        <dbReference type="ARBA" id="ARBA00007913"/>
    </source>
</evidence>
<keyword evidence="3" id="KW-0378">Hydrolase</keyword>
<evidence type="ECO:0000256" key="3">
    <source>
        <dbReference type="ARBA" id="ARBA00022801"/>
    </source>
</evidence>
<dbReference type="SUPFAM" id="SSF52540">
    <property type="entry name" value="P-loop containing nucleoside triphosphate hydrolases"/>
    <property type="match status" value="1"/>
</dbReference>
<dbReference type="InterPro" id="IPR041677">
    <property type="entry name" value="DNA2/NAM7_AAA_11"/>
</dbReference>
<dbReference type="GO" id="GO:0005524">
    <property type="term" value="F:ATP binding"/>
    <property type="evidence" value="ECO:0007669"/>
    <property type="project" value="UniProtKB-KW"/>
</dbReference>
<dbReference type="Pfam" id="PF13086">
    <property type="entry name" value="AAA_11"/>
    <property type="match status" value="1"/>
</dbReference>
<evidence type="ECO:0000256" key="4">
    <source>
        <dbReference type="ARBA" id="ARBA00022806"/>
    </source>
</evidence>
<evidence type="ECO:0000313" key="8">
    <source>
        <dbReference type="EMBL" id="ALL68260.1"/>
    </source>
</evidence>
<comment type="similarity">
    <text evidence="1">Belongs to the DNA2/NAM7 helicase family.</text>
</comment>
<dbReference type="PANTHER" id="PTHR43788">
    <property type="entry name" value="DNA2/NAM7 HELICASE FAMILY MEMBER"/>
    <property type="match status" value="1"/>
</dbReference>
<evidence type="ECO:0000259" key="6">
    <source>
        <dbReference type="Pfam" id="PF13086"/>
    </source>
</evidence>
<gene>
    <name evidence="8" type="ORF">K788_0000640</name>
</gene>
<keyword evidence="5" id="KW-0067">ATP-binding</keyword>
<dbReference type="RefSeq" id="WP_051454072.1">
    <property type="nucleotide sequence ID" value="NZ_CP012747.1"/>
</dbReference>
<dbReference type="CDD" id="cd18808">
    <property type="entry name" value="SF1_C_Upf1"/>
    <property type="match status" value="1"/>
</dbReference>
<proteinExistence type="inferred from homology"/>
<evidence type="ECO:0000259" key="7">
    <source>
        <dbReference type="Pfam" id="PF13087"/>
    </source>
</evidence>
<evidence type="ECO:0000256" key="5">
    <source>
        <dbReference type="ARBA" id="ARBA00022840"/>
    </source>
</evidence>
<dbReference type="PANTHER" id="PTHR43788:SF8">
    <property type="entry name" value="DNA-BINDING PROTEIN SMUBP-2"/>
    <property type="match status" value="1"/>
</dbReference>
<evidence type="ECO:0000313" key="9">
    <source>
        <dbReference type="Proteomes" id="UP000019146"/>
    </source>
</evidence>
<dbReference type="EMBL" id="CP012747">
    <property type="protein sequence ID" value="ALL68260.1"/>
    <property type="molecule type" value="Genomic_DNA"/>
</dbReference>
<feature type="domain" description="DNA2/NAM7 helicase helicase" evidence="6">
    <location>
        <begin position="755"/>
        <end position="814"/>
    </location>
</feature>
<name>A0A0P0RIP9_9BURK</name>
<dbReference type="GO" id="GO:0003678">
    <property type="term" value="F:DNA helicase activity"/>
    <property type="evidence" value="ECO:0007669"/>
    <property type="project" value="UniProtKB-ARBA"/>
</dbReference>
<sequence>MYNNSKILRYWRAVEIFCPQSIPKLQPEHRDRPTNHFATSDSVASWSEKHKIAKRKIGATHVWKHEVYAGVYELRTLRDFLQTRLGADPESFDSRLDGQSALFSLTVTHDGRPLFESTVLSTCAWAWGRTIAPGPGAPDWLDGFDKFREMFTRQMREMFALLEDDEEGHELRQDEIDVGRPISLADIAALTSWVIEALCLGLPEVAGQTRVLSRVVSEKFGHEADGADFLNSFFLDDLAKVAGEAESDNVGIALRTYLKPDKELDESSRQDVRERLGLPFYTLAPSKFPRGRWPAKGHYPLVYGQQFAINRMTAELGTASGLFGVNGPPGTGKTTMLRDLIASVVVRRAEVLESLAKPSDAFRTISKMKSAQKSHTIAVWAENLTGFEIVVASANNGAVGNVTQEIPGIDAVDPSWLANGFDYLTELASRTLGKPAWGMLAARLGNMGNRAEFIKNFWRDEKTRGDGSADSAQVRQTGFETWLRKQQDVSSDWDAAKDRFRRASTNEDTLRRQRQQWFEALREMPEQVERESALKREVDARKDAERRAMSAADHASDLFDNARTEYTVATSRKAQHFSTRPSILRTLVTLGRARRHWSTEHGLLAADVAFAKSKMHAAEQTRNLAEEVVKSASTLRSGVEGRLKTVTERLRIVREMLSDARRILGQCFPNIGTWQRDELAREKSSPWADPAWDKARVELFLAALALHKAFVVSQARTIRENLAGVIDILGGAVPPDAPRDAVLAAWRTLFFVVPVVSTTFASFDRLFSHLSREDIGWLLIDEAGQAVPQSAVGAIWRARRAVVVGDPLQLEPVLTIPFTTQQALRKRFDVAETWLPGRLSAQKLVDRASRVGTKLLDHERKPIWISAPLRVHRRCDRQMFDVSNKIAYNGSMVFDTISKTDLPLPPSAWIHVGGRDSAGNWIPLEGRVVLSILHDIAPFTKDKIYVISPFRDVVNGLEALLKRNSVGDVEVGTIHTVQGKESEVVVLVLGSDPRRPGARRWAAEKPNLLNVAVSRARRRLYIVGNSELWSSQKFFDECMSIINVQSGWVPPVELYLQ</sequence>
<evidence type="ECO:0000256" key="2">
    <source>
        <dbReference type="ARBA" id="ARBA00022741"/>
    </source>
</evidence>
<reference evidence="8 9" key="1">
    <citation type="journal article" date="2014" name="Genome Announc.">
        <title>Draft Genome Sequence of the Haloacid-Degrading Burkholderia caribensis Strain MBA4.</title>
        <authorList>
            <person name="Pan Y."/>
            <person name="Kong K.F."/>
            <person name="Tsang J.S."/>
        </authorList>
    </citation>
    <scope>NUCLEOTIDE SEQUENCE [LARGE SCALE GENOMIC DNA]</scope>
    <source>
        <strain evidence="8 9">MBA4</strain>
    </source>
</reference>
<dbReference type="Gene3D" id="3.40.50.300">
    <property type="entry name" value="P-loop containing nucleotide triphosphate hydrolases"/>
    <property type="match status" value="3"/>
</dbReference>
<keyword evidence="2" id="KW-0547">Nucleotide-binding</keyword>
<dbReference type="InterPro" id="IPR027417">
    <property type="entry name" value="P-loop_NTPase"/>
</dbReference>
<dbReference type="KEGG" id="bcai:K788_0000640"/>
<dbReference type="GeneID" id="69971993"/>
<organism evidence="8 9">
    <name type="scientific">Paraburkholderia caribensis MBA4</name>
    <dbReference type="NCBI Taxonomy" id="1323664"/>
    <lineage>
        <taxon>Bacteria</taxon>
        <taxon>Pseudomonadati</taxon>
        <taxon>Pseudomonadota</taxon>
        <taxon>Betaproteobacteria</taxon>
        <taxon>Burkholderiales</taxon>
        <taxon>Burkholderiaceae</taxon>
        <taxon>Paraburkholderia</taxon>
    </lineage>
</organism>
<accession>A0A0P0RIP9</accession>
<dbReference type="InterPro" id="IPR047187">
    <property type="entry name" value="SF1_C_Upf1"/>
</dbReference>
<dbReference type="InterPro" id="IPR050534">
    <property type="entry name" value="Coronavir_polyprotein_1ab"/>
</dbReference>
<protein>
    <submittedName>
        <fullName evidence="8">AAA domain/Part of AAA domain</fullName>
    </submittedName>
</protein>
<keyword evidence="4" id="KW-0347">Helicase</keyword>
<dbReference type="AlphaFoldDB" id="A0A0P0RIP9"/>
<dbReference type="Pfam" id="PF13087">
    <property type="entry name" value="AAA_12"/>
    <property type="match status" value="1"/>
</dbReference>